<gene>
    <name evidence="17" type="primary">SFSWAP</name>
</gene>
<evidence type="ECO:0000256" key="3">
    <source>
        <dbReference type="ARBA" id="ARBA00022553"/>
    </source>
</evidence>
<feature type="compositionally biased region" description="Acidic residues" evidence="15">
    <location>
        <begin position="492"/>
        <end position="502"/>
    </location>
</feature>
<dbReference type="GO" id="GO:0000395">
    <property type="term" value="P:mRNA 5'-splice site recognition"/>
    <property type="evidence" value="ECO:0007669"/>
    <property type="project" value="TreeGrafter"/>
</dbReference>
<dbReference type="Pfam" id="PF01805">
    <property type="entry name" value="Surp"/>
    <property type="match status" value="2"/>
</dbReference>
<keyword evidence="6" id="KW-0694">RNA-binding</keyword>
<feature type="compositionally biased region" description="Basic residues" evidence="15">
    <location>
        <begin position="712"/>
        <end position="746"/>
    </location>
</feature>
<sequence>MYGATGGRAKTERKSGAKEEAGPGGAGGGGNRVELLVFGYACKLFRDDERALAQEQGQHLIPWMGDHKILIDRYDGRGHLHDLSECDAEYSTWNRDYQLSEEEARIEALCDEERYLALHTDLLEEEARQEKHEAENLEENEEPFIAPLGLNVPSDVELPPTAKMHAIIERTANFVCKQGAQFEIMLKAKQARNSQFDFLRFDHYLNPYYKFIQKAMKEGRYTVLAENKSEEKKKSGVSSDNEDDDDEEGGSYLHPSLFASKKCSRLEELMKPLKVVDPDHPLAALVRKAQADSPAPTAPTADGTAVQPSQVEYTTDSTVAAVYYSYYMLPDGTYCLAPPPPGVDAAAFYSTLPAGAAVSGSAGVTATAPPPPGTTPPPPPSTAETSSGVTSTTITTSALASVAAIIPPPPDIQPVIDKLAEYVARNGLKFETSVRAKNDQRFEFLQPWHQYNAYYEFKKQFFLQKEGGESAQAVSAPEEAPAESAPEKPSDAGEDSVSEDVADAGGRGGSSGKKEAACSKVVPDGKLVKASFAPISFAIKAKENDLLPLEKNRVKLDDDSDDDEESKEGQECSSSATNTNPAVAPPCVVVEEKRPQLTQEELEAKQAKQKLEDRLAAAAREKLAQASKESKEKQLQAERKRKAALFLQTLKNPLPEAEVGKVEENPFNVEEAGTVSCPLLAGGRPLPTLDIKPPEGRSSKNKDPPREEERERKKKKHKKRSRTRSRSPKYHSSSKSRSRSHSKAKHCLPSAYRTARRSRSRSRSPRRRAHSPERRREDRSVPTAYRMSNSPGVSRKRTRSRSPHEKKKKRRSRSRTKSKAGSQPASPSKQAARRHSASVSPVESRGSSQERSRGVSQEKDGQISSAIVSSVQSKITQDLMAKVRAMLAASKNMQTSAS</sequence>
<evidence type="ECO:0000256" key="13">
    <source>
        <dbReference type="ARBA" id="ARBA00078360"/>
    </source>
</evidence>
<evidence type="ECO:0000256" key="1">
    <source>
        <dbReference type="ARBA" id="ARBA00004123"/>
    </source>
</evidence>
<evidence type="ECO:0000256" key="5">
    <source>
        <dbReference type="ARBA" id="ARBA00022737"/>
    </source>
</evidence>
<keyword evidence="2" id="KW-0678">Repressor</keyword>
<keyword evidence="11" id="KW-0539">Nucleus</keyword>
<feature type="compositionally biased region" description="Low complexity" evidence="15">
    <location>
        <begin position="291"/>
        <end position="305"/>
    </location>
</feature>
<dbReference type="PANTHER" id="PTHR13161">
    <property type="entry name" value="SPLICING FACTOR SUPPRESSOR OF WHITE APRICOT"/>
    <property type="match status" value="1"/>
</dbReference>
<dbReference type="PANTHER" id="PTHR13161:SF15">
    <property type="entry name" value="SPLICING FACTOR, SUPPRESSOR OF WHITE-APRICOT HOMOLOG"/>
    <property type="match status" value="1"/>
</dbReference>
<keyword evidence="7" id="KW-0007">Acetylation</keyword>
<dbReference type="PROSITE" id="PS50128">
    <property type="entry name" value="SURP"/>
    <property type="match status" value="2"/>
</dbReference>
<dbReference type="AlphaFoldDB" id="A0A8C0E240"/>
<evidence type="ECO:0000256" key="15">
    <source>
        <dbReference type="SAM" id="MobiDB-lite"/>
    </source>
</evidence>
<feature type="compositionally biased region" description="Basic and acidic residues" evidence="15">
    <location>
        <begin position="692"/>
        <end position="711"/>
    </location>
</feature>
<protein>
    <recommendedName>
        <fullName evidence="12">Splicing factor, suppressor of white-apricot homolog</fullName>
    </recommendedName>
    <alternativeName>
        <fullName evidence="14">Splicing factor, arginine/serine-rich 8</fullName>
    </alternativeName>
    <alternativeName>
        <fullName evidence="13">Suppressor of white apricot protein homolog</fullName>
    </alternativeName>
</protein>
<feature type="compositionally biased region" description="Low complexity" evidence="15">
    <location>
        <begin position="469"/>
        <end position="484"/>
    </location>
</feature>
<feature type="region of interest" description="Disordered" evidence="15">
    <location>
        <begin position="1"/>
        <end position="27"/>
    </location>
</feature>
<feature type="compositionally biased region" description="Polar residues" evidence="15">
    <location>
        <begin position="571"/>
        <end position="580"/>
    </location>
</feature>
<evidence type="ECO:0000256" key="11">
    <source>
        <dbReference type="ARBA" id="ARBA00023242"/>
    </source>
</evidence>
<feature type="compositionally biased region" description="Basic and acidic residues" evidence="15">
    <location>
        <begin position="548"/>
        <end position="557"/>
    </location>
</feature>
<feature type="compositionally biased region" description="Basic and acidic residues" evidence="15">
    <location>
        <begin position="848"/>
        <end position="861"/>
    </location>
</feature>
<feature type="compositionally biased region" description="Basic residues" evidence="15">
    <location>
        <begin position="754"/>
        <end position="769"/>
    </location>
</feature>
<evidence type="ECO:0000256" key="6">
    <source>
        <dbReference type="ARBA" id="ARBA00022884"/>
    </source>
</evidence>
<dbReference type="InterPro" id="IPR019147">
    <property type="entry name" value="SWAP_N_domain"/>
</dbReference>
<keyword evidence="8" id="KW-0805">Transcription regulation</keyword>
<feature type="compositionally biased region" description="Low complexity" evidence="15">
    <location>
        <begin position="862"/>
        <end position="873"/>
    </location>
</feature>
<dbReference type="Pfam" id="PF09750">
    <property type="entry name" value="DRY_EERY"/>
    <property type="match status" value="1"/>
</dbReference>
<organism evidence="17">
    <name type="scientific">Balaenoptera musculus</name>
    <name type="common">Blue whale</name>
    <dbReference type="NCBI Taxonomy" id="9771"/>
    <lineage>
        <taxon>Eukaryota</taxon>
        <taxon>Metazoa</taxon>
        <taxon>Chordata</taxon>
        <taxon>Craniata</taxon>
        <taxon>Vertebrata</taxon>
        <taxon>Euteleostomi</taxon>
        <taxon>Mammalia</taxon>
        <taxon>Eutheria</taxon>
        <taxon>Laurasiatheria</taxon>
        <taxon>Artiodactyla</taxon>
        <taxon>Whippomorpha</taxon>
        <taxon>Cetacea</taxon>
        <taxon>Mysticeti</taxon>
        <taxon>Balaenopteridae</taxon>
        <taxon>Balaenoptera</taxon>
    </lineage>
</organism>
<evidence type="ECO:0000256" key="12">
    <source>
        <dbReference type="ARBA" id="ARBA00068355"/>
    </source>
</evidence>
<dbReference type="FunFam" id="1.10.10.790:FF:000005">
    <property type="entry name" value="Splicing factor, suppressor of white-apricot homolog"/>
    <property type="match status" value="1"/>
</dbReference>
<dbReference type="SMART" id="SM00648">
    <property type="entry name" value="SWAP"/>
    <property type="match status" value="2"/>
</dbReference>
<feature type="region of interest" description="Disordered" evidence="15">
    <location>
        <begin position="548"/>
        <end position="587"/>
    </location>
</feature>
<dbReference type="GeneTree" id="ENSGT00940000153892"/>
<evidence type="ECO:0000256" key="4">
    <source>
        <dbReference type="ARBA" id="ARBA00022664"/>
    </source>
</evidence>
<feature type="domain" description="SURP motif" evidence="16">
    <location>
        <begin position="415"/>
        <end position="455"/>
    </location>
</feature>
<evidence type="ECO:0000256" key="14">
    <source>
        <dbReference type="ARBA" id="ARBA00079562"/>
    </source>
</evidence>
<dbReference type="SMART" id="SM01141">
    <property type="entry name" value="DRY_EERY"/>
    <property type="match status" value="1"/>
</dbReference>
<feature type="region of interest" description="Disordered" evidence="15">
    <location>
        <begin position="619"/>
        <end position="639"/>
    </location>
</feature>
<feature type="domain" description="SURP motif" evidence="16">
    <location>
        <begin position="167"/>
        <end position="209"/>
    </location>
</feature>
<evidence type="ECO:0000259" key="16">
    <source>
        <dbReference type="PROSITE" id="PS50128"/>
    </source>
</evidence>
<keyword evidence="10" id="KW-0508">mRNA splicing</keyword>
<dbReference type="Gene3D" id="1.10.10.790">
    <property type="entry name" value="Surp module"/>
    <property type="match status" value="2"/>
</dbReference>
<dbReference type="InterPro" id="IPR035967">
    <property type="entry name" value="SWAP/Surp_sf"/>
</dbReference>
<feature type="compositionally biased region" description="Low complexity" evidence="15">
    <location>
        <begin position="382"/>
        <end position="391"/>
    </location>
</feature>
<keyword evidence="9" id="KW-0804">Transcription</keyword>
<dbReference type="FunFam" id="1.10.10.790:FF:000003">
    <property type="entry name" value="Splicing factor, suppressor of white-apricot homolog"/>
    <property type="match status" value="1"/>
</dbReference>
<dbReference type="InterPro" id="IPR000061">
    <property type="entry name" value="Surp"/>
</dbReference>
<evidence type="ECO:0000313" key="17">
    <source>
        <dbReference type="Ensembl" id="ENSBMSP00010028497.1"/>
    </source>
</evidence>
<keyword evidence="4" id="KW-0507">mRNA processing</keyword>
<evidence type="ECO:0000256" key="10">
    <source>
        <dbReference type="ARBA" id="ARBA00023187"/>
    </source>
</evidence>
<feature type="compositionally biased region" description="Pro residues" evidence="15">
    <location>
        <begin position="368"/>
        <end position="381"/>
    </location>
</feature>
<accession>A0A8C0E240</accession>
<dbReference type="GO" id="GO:0005634">
    <property type="term" value="C:nucleus"/>
    <property type="evidence" value="ECO:0007669"/>
    <property type="project" value="UniProtKB-SubCell"/>
</dbReference>
<dbReference type="SUPFAM" id="SSF109905">
    <property type="entry name" value="Surp module (SWAP domain)"/>
    <property type="match status" value="2"/>
</dbReference>
<evidence type="ECO:0000256" key="9">
    <source>
        <dbReference type="ARBA" id="ARBA00023163"/>
    </source>
</evidence>
<feature type="compositionally biased region" description="Basic and acidic residues" evidence="15">
    <location>
        <begin position="9"/>
        <end position="21"/>
    </location>
</feature>
<dbReference type="GO" id="GO:0003723">
    <property type="term" value="F:RNA binding"/>
    <property type="evidence" value="ECO:0007669"/>
    <property type="project" value="UniProtKB-KW"/>
</dbReference>
<evidence type="ECO:0000256" key="8">
    <source>
        <dbReference type="ARBA" id="ARBA00023015"/>
    </source>
</evidence>
<dbReference type="Ensembl" id="ENSBMST00010031375.1">
    <property type="protein sequence ID" value="ENSBMSP00010028497.1"/>
    <property type="gene ID" value="ENSBMSG00010020673.1"/>
</dbReference>
<comment type="subcellular location">
    <subcellularLocation>
        <location evidence="1">Nucleus</location>
    </subcellularLocation>
</comment>
<reference evidence="17" key="1">
    <citation type="submission" date="2023-09" db="UniProtKB">
        <authorList>
            <consortium name="Ensembl"/>
        </authorList>
    </citation>
    <scope>IDENTIFICATION</scope>
</reference>
<keyword evidence="5" id="KW-0677">Repeat</keyword>
<feature type="region of interest" description="Disordered" evidence="15">
    <location>
        <begin position="288"/>
        <end position="308"/>
    </location>
</feature>
<feature type="compositionally biased region" description="Acidic residues" evidence="15">
    <location>
        <begin position="240"/>
        <end position="249"/>
    </location>
</feature>
<dbReference type="InterPro" id="IPR040397">
    <property type="entry name" value="SWAP"/>
</dbReference>
<name>A0A8C0E240_BALMU</name>
<feature type="region of interest" description="Disordered" evidence="15">
    <location>
        <begin position="227"/>
        <end position="253"/>
    </location>
</feature>
<evidence type="ECO:0000256" key="2">
    <source>
        <dbReference type="ARBA" id="ARBA00022491"/>
    </source>
</evidence>
<feature type="region of interest" description="Disordered" evidence="15">
    <location>
        <begin position="360"/>
        <end position="391"/>
    </location>
</feature>
<feature type="region of interest" description="Disordered" evidence="15">
    <location>
        <begin position="675"/>
        <end position="874"/>
    </location>
</feature>
<feature type="compositionally biased region" description="Basic and acidic residues" evidence="15">
    <location>
        <begin position="619"/>
        <end position="638"/>
    </location>
</feature>
<evidence type="ECO:0000256" key="7">
    <source>
        <dbReference type="ARBA" id="ARBA00022990"/>
    </source>
</evidence>
<proteinExistence type="predicted"/>
<feature type="compositionally biased region" description="Basic residues" evidence="15">
    <location>
        <begin position="794"/>
        <end position="818"/>
    </location>
</feature>
<feature type="region of interest" description="Disordered" evidence="15">
    <location>
        <begin position="468"/>
        <end position="518"/>
    </location>
</feature>
<feature type="compositionally biased region" description="Basic and acidic residues" evidence="15">
    <location>
        <begin position="770"/>
        <end position="780"/>
    </location>
</feature>
<keyword evidence="3" id="KW-0597">Phosphoprotein</keyword>